<comment type="caution">
    <text evidence="2">The sequence shown here is derived from an EMBL/GenBank/DDBJ whole genome shotgun (WGS) entry which is preliminary data.</text>
</comment>
<sequence>MRDKSASKFNKPNSPNRSAKDMHKVPSFGRSISASSNVSVLGKKRKPMEECKPLVSDEKCDGTSIRTSMSYTYKQNEDVVNQKRRVRSKYFKPIDSPRKKV</sequence>
<organism evidence="2 3">
    <name type="scientific">Lithocarpus litseifolius</name>
    <dbReference type="NCBI Taxonomy" id="425828"/>
    <lineage>
        <taxon>Eukaryota</taxon>
        <taxon>Viridiplantae</taxon>
        <taxon>Streptophyta</taxon>
        <taxon>Embryophyta</taxon>
        <taxon>Tracheophyta</taxon>
        <taxon>Spermatophyta</taxon>
        <taxon>Magnoliopsida</taxon>
        <taxon>eudicotyledons</taxon>
        <taxon>Gunneridae</taxon>
        <taxon>Pentapetalae</taxon>
        <taxon>rosids</taxon>
        <taxon>fabids</taxon>
        <taxon>Fagales</taxon>
        <taxon>Fagaceae</taxon>
        <taxon>Lithocarpus</taxon>
    </lineage>
</organism>
<proteinExistence type="predicted"/>
<gene>
    <name evidence="2" type="ORF">SO802_023163</name>
</gene>
<feature type="region of interest" description="Disordered" evidence="1">
    <location>
        <begin position="1"/>
        <end position="47"/>
    </location>
</feature>
<name>A0AAW2C8W6_9ROSI</name>
<dbReference type="AlphaFoldDB" id="A0AAW2C8W6"/>
<feature type="compositionally biased region" description="Polar residues" evidence="1">
    <location>
        <begin position="30"/>
        <end position="39"/>
    </location>
</feature>
<protein>
    <submittedName>
        <fullName evidence="2">Uncharacterized protein</fullName>
    </submittedName>
</protein>
<keyword evidence="3" id="KW-1185">Reference proteome</keyword>
<evidence type="ECO:0000256" key="1">
    <source>
        <dbReference type="SAM" id="MobiDB-lite"/>
    </source>
</evidence>
<reference evidence="2 3" key="1">
    <citation type="submission" date="2024-01" db="EMBL/GenBank/DDBJ databases">
        <title>A telomere-to-telomere, gap-free genome of sweet tea (Lithocarpus litseifolius).</title>
        <authorList>
            <person name="Zhou J."/>
        </authorList>
    </citation>
    <scope>NUCLEOTIDE SEQUENCE [LARGE SCALE GENOMIC DNA]</scope>
    <source>
        <strain evidence="2">Zhou-2022a</strain>
        <tissue evidence="2">Leaf</tissue>
    </source>
</reference>
<dbReference type="EMBL" id="JAZDWU010000008">
    <property type="protein sequence ID" value="KAK9993460.1"/>
    <property type="molecule type" value="Genomic_DNA"/>
</dbReference>
<feature type="compositionally biased region" description="Polar residues" evidence="1">
    <location>
        <begin position="7"/>
        <end position="17"/>
    </location>
</feature>
<evidence type="ECO:0000313" key="3">
    <source>
        <dbReference type="Proteomes" id="UP001459277"/>
    </source>
</evidence>
<accession>A0AAW2C8W6</accession>
<dbReference type="Proteomes" id="UP001459277">
    <property type="component" value="Unassembled WGS sequence"/>
</dbReference>
<evidence type="ECO:0000313" key="2">
    <source>
        <dbReference type="EMBL" id="KAK9993460.1"/>
    </source>
</evidence>